<dbReference type="EMBL" id="JAACYS010000003">
    <property type="protein sequence ID" value="NCU16395.1"/>
    <property type="molecule type" value="Genomic_DNA"/>
</dbReference>
<gene>
    <name evidence="8" type="ORF">GW534_01205</name>
</gene>
<dbReference type="PANTHER" id="PTHR33545:SF10">
    <property type="entry name" value="UPF0750 MEMBRANE PROTEIN YPJC"/>
    <property type="match status" value="1"/>
</dbReference>
<dbReference type="InterPro" id="IPR019264">
    <property type="entry name" value="DUF2179"/>
</dbReference>
<dbReference type="InterPro" id="IPR015867">
    <property type="entry name" value="N-reg_PII/ATP_PRibTrfase_C"/>
</dbReference>
<feature type="domain" description="DUF2179" evidence="7">
    <location>
        <begin position="222"/>
        <end position="276"/>
    </location>
</feature>
<evidence type="ECO:0000259" key="7">
    <source>
        <dbReference type="Pfam" id="PF10035"/>
    </source>
</evidence>
<evidence type="ECO:0000256" key="2">
    <source>
        <dbReference type="ARBA" id="ARBA00022475"/>
    </source>
</evidence>
<sequence length="289" mass="31961">MTKSIKIKNILVILLGTAIFSFGLVHFNMENNLAEGGFTGITLLLYFLFKINPSVSNLVLNIPIFWIGWKILGRTAFIYTIIGTISLSLFLEIFQRYRIDIPLESDMLLIAIIAGIFIGLGLGIIFRVGGTTGGSDIIARLANKFFGWPMGKTIFLFDATIITLSLITYLTLQQGVYTLIAVFIGAKIIDFIQEGAYSGRGAIIISNNYEKIAEQISTELDRGVTTLDGEGFFSKEKKKVLYCVVGKNQINQVKKIALAIDPFAFVSITHVHEVIGEGFTLDENKKIIT</sequence>
<keyword evidence="5 6" id="KW-0472">Membrane</keyword>
<accession>A0ABX0A268</accession>
<keyword evidence="9" id="KW-1185">Reference proteome</keyword>
<keyword evidence="3 6" id="KW-0812">Transmembrane</keyword>
<dbReference type="InterPro" id="IPR051461">
    <property type="entry name" value="UPF0750_membrane"/>
</dbReference>
<evidence type="ECO:0000313" key="9">
    <source>
        <dbReference type="Proteomes" id="UP000743899"/>
    </source>
</evidence>
<name>A0ABX0A268_9BACI</name>
<evidence type="ECO:0000256" key="6">
    <source>
        <dbReference type="SAM" id="Phobius"/>
    </source>
</evidence>
<organism evidence="8 9">
    <name type="scientific">Pallidibacillus pasinlerensis</name>
    <dbReference type="NCBI Taxonomy" id="2703818"/>
    <lineage>
        <taxon>Bacteria</taxon>
        <taxon>Bacillati</taxon>
        <taxon>Bacillota</taxon>
        <taxon>Bacilli</taxon>
        <taxon>Bacillales</taxon>
        <taxon>Bacillaceae</taxon>
        <taxon>Pallidibacillus</taxon>
    </lineage>
</organism>
<dbReference type="InterPro" id="IPR003740">
    <property type="entry name" value="YitT"/>
</dbReference>
<evidence type="ECO:0000256" key="1">
    <source>
        <dbReference type="ARBA" id="ARBA00004651"/>
    </source>
</evidence>
<feature type="transmembrane region" description="Helical" evidence="6">
    <location>
        <begin position="47"/>
        <end position="69"/>
    </location>
</feature>
<dbReference type="Gene3D" id="3.30.70.120">
    <property type="match status" value="1"/>
</dbReference>
<dbReference type="RefSeq" id="WP_161919230.1">
    <property type="nucleotide sequence ID" value="NZ_JAACYS010000003.1"/>
</dbReference>
<dbReference type="PIRSF" id="PIRSF006483">
    <property type="entry name" value="Membrane_protein_YitT"/>
    <property type="match status" value="1"/>
</dbReference>
<dbReference type="Pfam" id="PF02588">
    <property type="entry name" value="YitT_membrane"/>
    <property type="match status" value="1"/>
</dbReference>
<dbReference type="Pfam" id="PF10035">
    <property type="entry name" value="DUF2179"/>
    <property type="match status" value="1"/>
</dbReference>
<evidence type="ECO:0000256" key="4">
    <source>
        <dbReference type="ARBA" id="ARBA00022989"/>
    </source>
</evidence>
<keyword evidence="2" id="KW-1003">Cell membrane</keyword>
<evidence type="ECO:0000313" key="8">
    <source>
        <dbReference type="EMBL" id="NCU16395.1"/>
    </source>
</evidence>
<reference evidence="8 9" key="1">
    <citation type="submission" date="2020-01" db="EMBL/GenBank/DDBJ databases">
        <title>A novel Bacillus sp. from Pasinler.</title>
        <authorList>
            <person name="Adiguzel A."/>
            <person name="Ay H."/>
            <person name="Baltaci M.O."/>
        </authorList>
    </citation>
    <scope>NUCLEOTIDE SEQUENCE [LARGE SCALE GENOMIC DNA]</scope>
    <source>
        <strain evidence="8 9">P1</strain>
    </source>
</reference>
<proteinExistence type="predicted"/>
<feature type="transmembrane region" description="Helical" evidence="6">
    <location>
        <begin position="76"/>
        <end position="95"/>
    </location>
</feature>
<evidence type="ECO:0000256" key="5">
    <source>
        <dbReference type="ARBA" id="ARBA00023136"/>
    </source>
</evidence>
<comment type="subcellular location">
    <subcellularLocation>
        <location evidence="1">Cell membrane</location>
        <topology evidence="1">Multi-pass membrane protein</topology>
    </subcellularLocation>
</comment>
<protein>
    <submittedName>
        <fullName evidence="8">YitT family protein</fullName>
    </submittedName>
</protein>
<feature type="transmembrane region" description="Helical" evidence="6">
    <location>
        <begin position="150"/>
        <end position="170"/>
    </location>
</feature>
<comment type="caution">
    <text evidence="8">The sequence shown here is derived from an EMBL/GenBank/DDBJ whole genome shotgun (WGS) entry which is preliminary data.</text>
</comment>
<feature type="transmembrane region" description="Helical" evidence="6">
    <location>
        <begin position="7"/>
        <end position="27"/>
    </location>
</feature>
<dbReference type="CDD" id="cd16380">
    <property type="entry name" value="YitT_C"/>
    <property type="match status" value="1"/>
</dbReference>
<dbReference type="PANTHER" id="PTHR33545">
    <property type="entry name" value="UPF0750 MEMBRANE PROTEIN YITT-RELATED"/>
    <property type="match status" value="1"/>
</dbReference>
<feature type="transmembrane region" description="Helical" evidence="6">
    <location>
        <begin position="107"/>
        <end position="129"/>
    </location>
</feature>
<keyword evidence="4 6" id="KW-1133">Transmembrane helix</keyword>
<evidence type="ECO:0000256" key="3">
    <source>
        <dbReference type="ARBA" id="ARBA00022692"/>
    </source>
</evidence>
<dbReference type="Proteomes" id="UP000743899">
    <property type="component" value="Unassembled WGS sequence"/>
</dbReference>